<gene>
    <name evidence="3" type="ORF">MSAN_01909200</name>
</gene>
<feature type="compositionally biased region" description="Basic and acidic residues" evidence="1">
    <location>
        <begin position="121"/>
        <end position="143"/>
    </location>
</feature>
<dbReference type="EMBL" id="JACAZH010000020">
    <property type="protein sequence ID" value="KAF7345323.1"/>
    <property type="molecule type" value="Genomic_DNA"/>
</dbReference>
<proteinExistence type="predicted"/>
<evidence type="ECO:0000313" key="4">
    <source>
        <dbReference type="Proteomes" id="UP000623467"/>
    </source>
</evidence>
<feature type="region of interest" description="Disordered" evidence="1">
    <location>
        <begin position="116"/>
        <end position="153"/>
    </location>
</feature>
<accession>A0A8H6XPY6</accession>
<dbReference type="Proteomes" id="UP000623467">
    <property type="component" value="Unassembled WGS sequence"/>
</dbReference>
<feature type="domain" description="DUF6534" evidence="2">
    <location>
        <begin position="2"/>
        <end position="96"/>
    </location>
</feature>
<protein>
    <recommendedName>
        <fullName evidence="2">DUF6534 domain-containing protein</fullName>
    </recommendedName>
</protein>
<evidence type="ECO:0000313" key="3">
    <source>
        <dbReference type="EMBL" id="KAF7345323.1"/>
    </source>
</evidence>
<dbReference type="InterPro" id="IPR045339">
    <property type="entry name" value="DUF6534"/>
</dbReference>
<reference evidence="3" key="1">
    <citation type="submission" date="2020-05" db="EMBL/GenBank/DDBJ databases">
        <title>Mycena genomes resolve the evolution of fungal bioluminescence.</title>
        <authorList>
            <person name="Tsai I.J."/>
        </authorList>
    </citation>
    <scope>NUCLEOTIDE SEQUENCE</scope>
    <source>
        <strain evidence="3">160909Yilan</strain>
    </source>
</reference>
<evidence type="ECO:0000256" key="1">
    <source>
        <dbReference type="SAM" id="MobiDB-lite"/>
    </source>
</evidence>
<evidence type="ECO:0000259" key="2">
    <source>
        <dbReference type="Pfam" id="PF20152"/>
    </source>
</evidence>
<dbReference type="OrthoDB" id="3062798at2759"/>
<name>A0A8H6XPY6_9AGAR</name>
<keyword evidence="4" id="KW-1185">Reference proteome</keyword>
<comment type="caution">
    <text evidence="3">The sequence shown here is derived from an EMBL/GenBank/DDBJ whole genome shotgun (WGS) entry which is preliminary data.</text>
</comment>
<dbReference type="Pfam" id="PF20152">
    <property type="entry name" value="DUF6534"/>
    <property type="match status" value="1"/>
</dbReference>
<organism evidence="3 4">
    <name type="scientific">Mycena sanguinolenta</name>
    <dbReference type="NCBI Taxonomy" id="230812"/>
    <lineage>
        <taxon>Eukaryota</taxon>
        <taxon>Fungi</taxon>
        <taxon>Dikarya</taxon>
        <taxon>Basidiomycota</taxon>
        <taxon>Agaricomycotina</taxon>
        <taxon>Agaricomycetes</taxon>
        <taxon>Agaricomycetidae</taxon>
        <taxon>Agaricales</taxon>
        <taxon>Marasmiineae</taxon>
        <taxon>Mycenaceae</taxon>
        <taxon>Mycena</taxon>
    </lineage>
</organism>
<dbReference type="AlphaFoldDB" id="A0A8H6XPY6"/>
<sequence length="153" mass="16683">MCGDLLLTAGTVFSLFHHSKVALPRGQTAQMLKALLRLTIQSAAPGAACGLINFVTAVRWNHATSDYPALMLSQISNMLLPNLYSISAMWTLNTRAEIRGILETDPTLHTLHIAAASTDTSGHDTERDLPDSTQSVKDEKLQLESENPELWAV</sequence>